<comment type="similarity">
    <text evidence="1">Belongs to the UPF0065 (bug) family.</text>
</comment>
<dbReference type="Proteomes" id="UP001549320">
    <property type="component" value="Unassembled WGS sequence"/>
</dbReference>
<evidence type="ECO:0000256" key="1">
    <source>
        <dbReference type="ARBA" id="ARBA00006987"/>
    </source>
</evidence>
<dbReference type="PANTHER" id="PTHR42928:SF5">
    <property type="entry name" value="BLR1237 PROTEIN"/>
    <property type="match status" value="1"/>
</dbReference>
<feature type="signal peptide" evidence="2">
    <location>
        <begin position="1"/>
        <end position="28"/>
    </location>
</feature>
<keyword evidence="3" id="KW-0675">Receptor</keyword>
<dbReference type="PIRSF" id="PIRSF017082">
    <property type="entry name" value="YflP"/>
    <property type="match status" value="1"/>
</dbReference>
<organism evidence="3 4">
    <name type="scientific">Ottowia thiooxydans</name>
    <dbReference type="NCBI Taxonomy" id="219182"/>
    <lineage>
        <taxon>Bacteria</taxon>
        <taxon>Pseudomonadati</taxon>
        <taxon>Pseudomonadota</taxon>
        <taxon>Betaproteobacteria</taxon>
        <taxon>Burkholderiales</taxon>
        <taxon>Comamonadaceae</taxon>
        <taxon>Ottowia</taxon>
    </lineage>
</organism>
<protein>
    <submittedName>
        <fullName evidence="3">Tripartite-type tricarboxylate transporter receptor subunit TctC</fullName>
    </submittedName>
</protein>
<keyword evidence="4" id="KW-1185">Reference proteome</keyword>
<sequence length="330" mass="34720">MKRRSFLRNSLLLPTLGGAGLVSTAVRAQAQAWPERAITLVVPYPAGGNTDFVARMTADYLGRALGKPVVVDNRAGAGGTIAAALAAKMPADGHSLFLASIAQISLAPFLYKIRYDPIKDFQPIANVAGNPQVLVVPMASPHKTLKQFVDYGLANKGALSMAHAGTGSMSFLAGAAFLKRAGIEAVMVPYKGGAAAISDTTSGQTDAYTANISEILPHLQGNRLRMLAVTSPQPVAMLPGVPTIASMFPGFQTETWNGLLAPAGIPAPIAERLGALVSTMFSDEGVQTRMATAGLIAQTGQQTSKDFGRRIQNDIDLWRPIIKSIDVKPE</sequence>
<keyword evidence="2" id="KW-0732">Signal</keyword>
<evidence type="ECO:0000313" key="3">
    <source>
        <dbReference type="EMBL" id="MET4578380.1"/>
    </source>
</evidence>
<dbReference type="RefSeq" id="WP_354445553.1">
    <property type="nucleotide sequence ID" value="NZ_JBEPSH010000006.1"/>
</dbReference>
<dbReference type="Pfam" id="PF03401">
    <property type="entry name" value="TctC"/>
    <property type="match status" value="1"/>
</dbReference>
<evidence type="ECO:0000256" key="2">
    <source>
        <dbReference type="SAM" id="SignalP"/>
    </source>
</evidence>
<proteinExistence type="inferred from homology"/>
<dbReference type="InterPro" id="IPR005064">
    <property type="entry name" value="BUG"/>
</dbReference>
<dbReference type="InterPro" id="IPR042100">
    <property type="entry name" value="Bug_dom1"/>
</dbReference>
<dbReference type="Gene3D" id="3.40.190.10">
    <property type="entry name" value="Periplasmic binding protein-like II"/>
    <property type="match status" value="1"/>
</dbReference>
<feature type="chain" id="PRO_5045532389" evidence="2">
    <location>
        <begin position="29"/>
        <end position="330"/>
    </location>
</feature>
<reference evidence="3 4" key="1">
    <citation type="submission" date="2024-06" db="EMBL/GenBank/DDBJ databases">
        <title>Sorghum-associated microbial communities from plants grown in Nebraska, USA.</title>
        <authorList>
            <person name="Schachtman D."/>
        </authorList>
    </citation>
    <scope>NUCLEOTIDE SEQUENCE [LARGE SCALE GENOMIC DNA]</scope>
    <source>
        <strain evidence="3 4">2709</strain>
    </source>
</reference>
<name>A0ABV2QBJ5_9BURK</name>
<dbReference type="Gene3D" id="3.40.190.150">
    <property type="entry name" value="Bordetella uptake gene, domain 1"/>
    <property type="match status" value="1"/>
</dbReference>
<dbReference type="EMBL" id="JBEPSH010000006">
    <property type="protein sequence ID" value="MET4578380.1"/>
    <property type="molecule type" value="Genomic_DNA"/>
</dbReference>
<dbReference type="CDD" id="cd07012">
    <property type="entry name" value="PBP2_Bug_TTT"/>
    <property type="match status" value="1"/>
</dbReference>
<dbReference type="PANTHER" id="PTHR42928">
    <property type="entry name" value="TRICARBOXYLATE-BINDING PROTEIN"/>
    <property type="match status" value="1"/>
</dbReference>
<dbReference type="SUPFAM" id="SSF53850">
    <property type="entry name" value="Periplasmic binding protein-like II"/>
    <property type="match status" value="1"/>
</dbReference>
<accession>A0ABV2QBJ5</accession>
<gene>
    <name evidence="3" type="ORF">ABIE13_003496</name>
</gene>
<comment type="caution">
    <text evidence="3">The sequence shown here is derived from an EMBL/GenBank/DDBJ whole genome shotgun (WGS) entry which is preliminary data.</text>
</comment>
<evidence type="ECO:0000313" key="4">
    <source>
        <dbReference type="Proteomes" id="UP001549320"/>
    </source>
</evidence>